<dbReference type="GeneID" id="95376371"/>
<keyword evidence="1" id="KW-1133">Transmembrane helix</keyword>
<dbReference type="RefSeq" id="WP_042225958.1">
    <property type="nucleotide sequence ID" value="NZ_CP026520.1"/>
</dbReference>
<proteinExistence type="predicted"/>
<gene>
    <name evidence="2" type="ORF">M5X16_20950</name>
    <name evidence="3" type="ORF">PC41400_16300</name>
</gene>
<keyword evidence="5" id="KW-1185">Reference proteome</keyword>
<dbReference type="OrthoDB" id="2626915at2"/>
<evidence type="ECO:0000313" key="5">
    <source>
        <dbReference type="Proteomes" id="UP001527202"/>
    </source>
</evidence>
<evidence type="ECO:0000313" key="3">
    <source>
        <dbReference type="EMBL" id="QAV19155.1"/>
    </source>
</evidence>
<dbReference type="EMBL" id="JAMDMJ010000029">
    <property type="protein sequence ID" value="MCY9598221.1"/>
    <property type="molecule type" value="Genomic_DNA"/>
</dbReference>
<protein>
    <submittedName>
        <fullName evidence="3">Uncharacterized protein</fullName>
    </submittedName>
</protein>
<dbReference type="AlphaFoldDB" id="A0A410WXJ9"/>
<organism evidence="3 4">
    <name type="scientific">Paenibacillus chitinolyticus</name>
    <dbReference type="NCBI Taxonomy" id="79263"/>
    <lineage>
        <taxon>Bacteria</taxon>
        <taxon>Bacillati</taxon>
        <taxon>Bacillota</taxon>
        <taxon>Bacilli</taxon>
        <taxon>Bacillales</taxon>
        <taxon>Paenibacillaceae</taxon>
        <taxon>Paenibacillus</taxon>
    </lineage>
</organism>
<dbReference type="Proteomes" id="UP000288943">
    <property type="component" value="Chromosome"/>
</dbReference>
<dbReference type="KEGG" id="pchi:PC41400_16300"/>
<accession>A0A410WXJ9</accession>
<keyword evidence="1" id="KW-0472">Membrane</keyword>
<reference evidence="2 5" key="2">
    <citation type="submission" date="2022-05" db="EMBL/GenBank/DDBJ databases">
        <title>Genome Sequencing of Bee-Associated Microbes.</title>
        <authorList>
            <person name="Dunlap C."/>
        </authorList>
    </citation>
    <scope>NUCLEOTIDE SEQUENCE [LARGE SCALE GENOMIC DNA]</scope>
    <source>
        <strain evidence="2 5">NRRL B-23120</strain>
    </source>
</reference>
<keyword evidence="1" id="KW-0812">Transmembrane</keyword>
<evidence type="ECO:0000256" key="1">
    <source>
        <dbReference type="SAM" id="Phobius"/>
    </source>
</evidence>
<reference evidence="3 4" key="1">
    <citation type="submission" date="2018-01" db="EMBL/GenBank/DDBJ databases">
        <title>The whole genome sequencing and assembly of Paenibacillus chitinolyticus KCCM 41400 strain.</title>
        <authorList>
            <person name="Kim J.-Y."/>
            <person name="Park M.-K."/>
            <person name="Lee Y.-J."/>
            <person name="Yi H."/>
            <person name="Bahn Y.-S."/>
            <person name="Kim J.F."/>
            <person name="Lee D.-W."/>
        </authorList>
    </citation>
    <scope>NUCLEOTIDE SEQUENCE [LARGE SCALE GENOMIC DNA]</scope>
    <source>
        <strain evidence="3 4">KCCM 41400</strain>
    </source>
</reference>
<sequence>MIALAFFALGLLEWIRTNPKPPGEAVKFWVLFSVLGCWSVLASAFTWWPQPNQLTHLLLGWLE</sequence>
<evidence type="ECO:0000313" key="4">
    <source>
        <dbReference type="Proteomes" id="UP000288943"/>
    </source>
</evidence>
<evidence type="ECO:0000313" key="2">
    <source>
        <dbReference type="EMBL" id="MCY9598221.1"/>
    </source>
</evidence>
<name>A0A410WXJ9_9BACL</name>
<feature type="transmembrane region" description="Helical" evidence="1">
    <location>
        <begin position="27"/>
        <end position="48"/>
    </location>
</feature>
<dbReference type="EMBL" id="CP026520">
    <property type="protein sequence ID" value="QAV19155.1"/>
    <property type="molecule type" value="Genomic_DNA"/>
</dbReference>
<dbReference type="Proteomes" id="UP001527202">
    <property type="component" value="Unassembled WGS sequence"/>
</dbReference>